<keyword evidence="11" id="KW-0539">Nucleus</keyword>
<evidence type="ECO:0000313" key="14">
    <source>
        <dbReference type="EMBL" id="ODV84346.1"/>
    </source>
</evidence>
<dbReference type="Gene3D" id="3.30.1600.10">
    <property type="entry name" value="SIR2/SIRT2 'Small Domain"/>
    <property type="match status" value="1"/>
</dbReference>
<evidence type="ECO:0000256" key="10">
    <source>
        <dbReference type="ARBA" id="ARBA00023163"/>
    </source>
</evidence>
<keyword evidence="10" id="KW-0804">Transcription</keyword>
<proteinExistence type="inferred from homology"/>
<keyword evidence="8" id="KW-0805">Transcription regulation</keyword>
<gene>
    <name evidence="14" type="ORF">CANARDRAFT_180637</name>
</gene>
<evidence type="ECO:0000256" key="12">
    <source>
        <dbReference type="PROSITE-ProRule" id="PRU00236"/>
    </source>
</evidence>
<evidence type="ECO:0000259" key="13">
    <source>
        <dbReference type="PROSITE" id="PS50305"/>
    </source>
</evidence>
<keyword evidence="15" id="KW-1185">Reference proteome</keyword>
<keyword evidence="9" id="KW-0520">NAD</keyword>
<evidence type="ECO:0000256" key="6">
    <source>
        <dbReference type="ARBA" id="ARBA00022723"/>
    </source>
</evidence>
<keyword evidence="6 12" id="KW-0479">Metal-binding</keyword>
<comment type="cofactor">
    <cofactor evidence="1">
        <name>Zn(2+)</name>
        <dbReference type="ChEBI" id="CHEBI:29105"/>
    </cofactor>
</comment>
<dbReference type="GO" id="GO:0046872">
    <property type="term" value="F:metal ion binding"/>
    <property type="evidence" value="ECO:0007669"/>
    <property type="project" value="UniProtKB-KW"/>
</dbReference>
<dbReference type="EMBL" id="KV453857">
    <property type="protein sequence ID" value="ODV84346.1"/>
    <property type="molecule type" value="Genomic_DNA"/>
</dbReference>
<feature type="binding site" evidence="12">
    <location>
        <position position="220"/>
    </location>
    <ligand>
        <name>Zn(2+)</name>
        <dbReference type="ChEBI" id="CHEBI:29105"/>
    </ligand>
</feature>
<dbReference type="Pfam" id="PF04574">
    <property type="entry name" value="DUF592"/>
    <property type="match status" value="1"/>
</dbReference>
<dbReference type="InterPro" id="IPR007654">
    <property type="entry name" value="NAD-dep_histone_deAcase_SIR2_N"/>
</dbReference>
<dbReference type="SUPFAM" id="SSF52467">
    <property type="entry name" value="DHS-like NAD/FAD-binding domain"/>
    <property type="match status" value="1"/>
</dbReference>
<dbReference type="Gene3D" id="3.40.50.1220">
    <property type="entry name" value="TPP-binding domain"/>
    <property type="match status" value="1"/>
</dbReference>
<feature type="active site" description="Proton acceptor" evidence="12">
    <location>
        <position position="212"/>
    </location>
</feature>
<evidence type="ECO:0000256" key="4">
    <source>
        <dbReference type="ARBA" id="ARBA00022491"/>
    </source>
</evidence>
<name>A0A1E4SXZ0_9ASCO</name>
<dbReference type="AlphaFoldDB" id="A0A1E4SXZ0"/>
<evidence type="ECO:0000256" key="2">
    <source>
        <dbReference type="ARBA" id="ARBA00004123"/>
    </source>
</evidence>
<feature type="non-terminal residue" evidence="14">
    <location>
        <position position="398"/>
    </location>
</feature>
<organism evidence="14 15">
    <name type="scientific">[Candida] arabinofermentans NRRL YB-2248</name>
    <dbReference type="NCBI Taxonomy" id="983967"/>
    <lineage>
        <taxon>Eukaryota</taxon>
        <taxon>Fungi</taxon>
        <taxon>Dikarya</taxon>
        <taxon>Ascomycota</taxon>
        <taxon>Saccharomycotina</taxon>
        <taxon>Pichiomycetes</taxon>
        <taxon>Pichiales</taxon>
        <taxon>Pichiaceae</taxon>
        <taxon>Ogataea</taxon>
        <taxon>Ogataea/Candida clade</taxon>
    </lineage>
</organism>
<accession>A0A1E4SXZ0</accession>
<sequence>TAKNCSYIRSYLKTYGQELFFEKLSSVLPANPTGEDILLLTNLLGYEPRNSSRFKRDYQNSEDYPGKCILLLLKAINRIIKFRTRLPSFHTIENVCSALRNSKSILVLTGAGISTSLGIPDFRSSQGFYSQMKHLGLDDPQDVFSLEVFRNDPTVFYSIAHLILPPDMAFTPLHGFIKLLQDKGKLLRNYTQNIDNLEANAGVLPEKLVQCHGSFATASCITCKYKVPGEVLYGNLRRQEIAYCPFCEPERTAHLQKRDKMEDDGGYSRRFDHAASYGVMKPDITFFGEDLPEIFHSTIKQDIENCDLLICIGTSLKVAPVSDIVNMLPGNVPQILINKDPISHCEFDVDLLGYCDQVITWLTGEKLGWTIDHKDFEKILKSGLELDIIDGNKGVYEV</sequence>
<evidence type="ECO:0000256" key="8">
    <source>
        <dbReference type="ARBA" id="ARBA00023015"/>
    </source>
</evidence>
<keyword evidence="7 12" id="KW-0862">Zinc</keyword>
<evidence type="ECO:0000256" key="9">
    <source>
        <dbReference type="ARBA" id="ARBA00023027"/>
    </source>
</evidence>
<dbReference type="PANTHER" id="PTHR11085:SF9">
    <property type="entry name" value="NAD-DEPENDENT PROTEIN DEACETYLASE SIRTUIN-1"/>
    <property type="match status" value="1"/>
</dbReference>
<dbReference type="PROSITE" id="PS50305">
    <property type="entry name" value="SIRTUIN"/>
    <property type="match status" value="1"/>
</dbReference>
<feature type="domain" description="Deacetylase sirtuin-type" evidence="13">
    <location>
        <begin position="85"/>
        <end position="370"/>
    </location>
</feature>
<protein>
    <recommendedName>
        <fullName evidence="13">Deacetylase sirtuin-type domain-containing protein</fullName>
    </recommendedName>
</protein>
<evidence type="ECO:0000256" key="11">
    <source>
        <dbReference type="ARBA" id="ARBA00023242"/>
    </source>
</evidence>
<dbReference type="Pfam" id="PF02146">
    <property type="entry name" value="SIR2"/>
    <property type="match status" value="1"/>
</dbReference>
<feature type="non-terminal residue" evidence="14">
    <location>
        <position position="1"/>
    </location>
</feature>
<dbReference type="InterPro" id="IPR050134">
    <property type="entry name" value="NAD-dep_sirtuin_deacylases"/>
</dbReference>
<dbReference type="Proteomes" id="UP000094801">
    <property type="component" value="Unassembled WGS sequence"/>
</dbReference>
<keyword evidence="5" id="KW-0808">Transferase</keyword>
<keyword evidence="4" id="KW-0678">Repressor</keyword>
<dbReference type="GO" id="GO:0070403">
    <property type="term" value="F:NAD+ binding"/>
    <property type="evidence" value="ECO:0007669"/>
    <property type="project" value="InterPro"/>
</dbReference>
<evidence type="ECO:0000256" key="7">
    <source>
        <dbReference type="ARBA" id="ARBA00022833"/>
    </source>
</evidence>
<comment type="similarity">
    <text evidence="3">Belongs to the sirtuin family. Class I subfamily.</text>
</comment>
<dbReference type="GO" id="GO:0046970">
    <property type="term" value="F:histone H4K16 deacetylase activity, NAD-dependent"/>
    <property type="evidence" value="ECO:0007669"/>
    <property type="project" value="TreeGrafter"/>
</dbReference>
<feature type="binding site" evidence="12">
    <location>
        <position position="247"/>
    </location>
    <ligand>
        <name>Zn(2+)</name>
        <dbReference type="ChEBI" id="CHEBI:29105"/>
    </ligand>
</feature>
<evidence type="ECO:0000256" key="5">
    <source>
        <dbReference type="ARBA" id="ARBA00022679"/>
    </source>
</evidence>
<comment type="subcellular location">
    <subcellularLocation>
        <location evidence="2">Nucleus</location>
    </subcellularLocation>
</comment>
<dbReference type="InterPro" id="IPR026590">
    <property type="entry name" value="Ssirtuin_cat_dom"/>
</dbReference>
<evidence type="ECO:0000256" key="1">
    <source>
        <dbReference type="ARBA" id="ARBA00001947"/>
    </source>
</evidence>
<feature type="binding site" evidence="12">
    <location>
        <position position="244"/>
    </location>
    <ligand>
        <name>Zn(2+)</name>
        <dbReference type="ChEBI" id="CHEBI:29105"/>
    </ligand>
</feature>
<dbReference type="InterPro" id="IPR003000">
    <property type="entry name" value="Sirtuin"/>
</dbReference>
<dbReference type="PANTHER" id="PTHR11085">
    <property type="entry name" value="NAD-DEPENDENT PROTEIN DEACYLASE SIRTUIN-5, MITOCHONDRIAL-RELATED"/>
    <property type="match status" value="1"/>
</dbReference>
<dbReference type="STRING" id="983967.A0A1E4SXZ0"/>
<dbReference type="InterPro" id="IPR029035">
    <property type="entry name" value="DHS-like_NAD/FAD-binding_dom"/>
</dbReference>
<dbReference type="OrthoDB" id="420264at2759"/>
<dbReference type="GO" id="GO:0005634">
    <property type="term" value="C:nucleus"/>
    <property type="evidence" value="ECO:0007669"/>
    <property type="project" value="UniProtKB-SubCell"/>
</dbReference>
<evidence type="ECO:0000313" key="15">
    <source>
        <dbReference type="Proteomes" id="UP000094801"/>
    </source>
</evidence>
<reference evidence="15" key="1">
    <citation type="submission" date="2016-04" db="EMBL/GenBank/DDBJ databases">
        <title>Comparative genomics of biotechnologically important yeasts.</title>
        <authorList>
            <consortium name="DOE Joint Genome Institute"/>
            <person name="Riley R."/>
            <person name="Haridas S."/>
            <person name="Wolfe K.H."/>
            <person name="Lopes M.R."/>
            <person name="Hittinger C.T."/>
            <person name="Goker M."/>
            <person name="Salamov A."/>
            <person name="Wisecaver J."/>
            <person name="Long T.M."/>
            <person name="Aerts A.L."/>
            <person name="Barry K."/>
            <person name="Choi C."/>
            <person name="Clum A."/>
            <person name="Coughlan A.Y."/>
            <person name="Deshpande S."/>
            <person name="Douglass A.P."/>
            <person name="Hanson S.J."/>
            <person name="Klenk H.-P."/>
            <person name="Labutti K."/>
            <person name="Lapidus A."/>
            <person name="Lindquist E."/>
            <person name="Lipzen A."/>
            <person name="Meier-Kolthoff J.P."/>
            <person name="Ohm R.A."/>
            <person name="Otillar R.P."/>
            <person name="Pangilinan J."/>
            <person name="Peng Y."/>
            <person name="Rokas A."/>
            <person name="Rosa C.A."/>
            <person name="Scheuner C."/>
            <person name="Sibirny A.A."/>
            <person name="Slot J.C."/>
            <person name="Stielow J.B."/>
            <person name="Sun H."/>
            <person name="Kurtzman C.P."/>
            <person name="Blackwell M."/>
            <person name="Grigoriev I.V."/>
            <person name="Jeffries T.W."/>
        </authorList>
    </citation>
    <scope>NUCLEOTIDE SEQUENCE [LARGE SCALE GENOMIC DNA]</scope>
    <source>
        <strain evidence="15">NRRL YB-2248</strain>
    </source>
</reference>
<evidence type="ECO:0000256" key="3">
    <source>
        <dbReference type="ARBA" id="ARBA00006924"/>
    </source>
</evidence>
<feature type="binding site" evidence="12">
    <location>
        <position position="223"/>
    </location>
    <ligand>
        <name>Zn(2+)</name>
        <dbReference type="ChEBI" id="CHEBI:29105"/>
    </ligand>
</feature>
<dbReference type="InterPro" id="IPR026591">
    <property type="entry name" value="Sirtuin_cat_small_dom_sf"/>
</dbReference>